<feature type="region of interest" description="Disordered" evidence="1">
    <location>
        <begin position="405"/>
        <end position="451"/>
    </location>
</feature>
<evidence type="ECO:0000313" key="2">
    <source>
        <dbReference type="EMBL" id="RHW68790.1"/>
    </source>
</evidence>
<feature type="compositionally biased region" description="Polar residues" evidence="1">
    <location>
        <begin position="491"/>
        <end position="500"/>
    </location>
</feature>
<feature type="region of interest" description="Disordered" evidence="1">
    <location>
        <begin position="555"/>
        <end position="626"/>
    </location>
</feature>
<name>A0A3L6L2R7_9TRYP</name>
<feature type="compositionally biased region" description="Polar residues" evidence="1">
    <location>
        <begin position="87"/>
        <end position="103"/>
    </location>
</feature>
<feature type="region of interest" description="Disordered" evidence="1">
    <location>
        <begin position="1"/>
        <end position="33"/>
    </location>
</feature>
<protein>
    <submittedName>
        <fullName evidence="2">Proteophosphoglycan</fullName>
    </submittedName>
</protein>
<organism evidence="2">
    <name type="scientific">Trypanosoma brucei equiperdum</name>
    <dbReference type="NCBI Taxonomy" id="630700"/>
    <lineage>
        <taxon>Eukaryota</taxon>
        <taxon>Discoba</taxon>
        <taxon>Euglenozoa</taxon>
        <taxon>Kinetoplastea</taxon>
        <taxon>Metakinetoplastina</taxon>
        <taxon>Trypanosomatida</taxon>
        <taxon>Trypanosomatidae</taxon>
        <taxon>Trypanosoma</taxon>
    </lineage>
</organism>
<gene>
    <name evidence="2" type="ORF">DPX39_100064200</name>
</gene>
<feature type="compositionally biased region" description="Polar residues" evidence="1">
    <location>
        <begin position="590"/>
        <end position="626"/>
    </location>
</feature>
<feature type="region of interest" description="Disordered" evidence="1">
    <location>
        <begin position="471"/>
        <end position="513"/>
    </location>
</feature>
<dbReference type="EMBL" id="QSBY01000010">
    <property type="protein sequence ID" value="RHW68790.1"/>
    <property type="molecule type" value="Genomic_DNA"/>
</dbReference>
<feature type="region of interest" description="Disordered" evidence="1">
    <location>
        <begin position="159"/>
        <end position="205"/>
    </location>
</feature>
<proteinExistence type="predicted"/>
<dbReference type="Proteomes" id="UP000266743">
    <property type="component" value="Chromosome 10"/>
</dbReference>
<comment type="caution">
    <text evidence="2">The sequence shown here is derived from an EMBL/GenBank/DDBJ whole genome shotgun (WGS) entry which is preliminary data.</text>
</comment>
<dbReference type="AlphaFoldDB" id="A0A3L6L2R7"/>
<evidence type="ECO:0000256" key="1">
    <source>
        <dbReference type="SAM" id="MobiDB-lite"/>
    </source>
</evidence>
<feature type="compositionally biased region" description="Low complexity" evidence="1">
    <location>
        <begin position="48"/>
        <end position="59"/>
    </location>
</feature>
<feature type="region of interest" description="Disordered" evidence="1">
    <location>
        <begin position="48"/>
        <end position="139"/>
    </location>
</feature>
<reference evidence="2" key="1">
    <citation type="submission" date="2018-09" db="EMBL/GenBank/DDBJ databases">
        <title>whole genome sequence of T. equiperdum IVM-t1 strain.</title>
        <authorList>
            <person name="Suganuma K."/>
        </authorList>
    </citation>
    <scope>NUCLEOTIDE SEQUENCE [LARGE SCALE GENOMIC DNA]</scope>
    <source>
        <strain evidence="2">IVM-t1</strain>
    </source>
</reference>
<sequence>MLQSKVVGAQARGAGAQPYQAVNGNLDKHNNPMSLSLKEHKRRLRSLLHPSHSGSSDSSYPAASKFSLPDRSAQASVRPSPRIRSYRMQTGNTVSPVNSSTPSAVRRQRSNISSTCLTPGRCSPRRALGGKRRPPEDTFNTFATYDRVLQFTLLHSGRFHSKTTNGDSAEQESTATRSQQDSQQLSAISKTPKDQATPPEQPVLHRARSVFVDRPLNGTEDAAVPGLRSFISTMATPRPEGGQAPLFSARGRYFKSPVRTRGGNAPKSGDAAETEDVVPATIVFKLDAALAKLCERKEAEVMREENGAPMGQEGTSLNGVDGEFCQKHSYHDSRSEDLSCSAVGGALRPGENGVAFDGKLGAVERNSLRKVVSSGSHLKSALKPPKADITRSQVLSSEGSCLTPANSLADIPSAAKNLPSPTTVRPRPRQLKLPSTLVDSKASVSEEANNVSSDRPVGKLVRFSDAENIGHAIMKESPRTPLRRGVGRSTLPATPSQKMTPKTRRRDKLLPTQDYTEGQLICVSSSRRKKSGRTVQKGGLVSSTEASAVTKVQTLPSGNGEVKPTEDVTSRVVSDFNQVEKVTPDGGKGSNITSSRKSASLDSSVTAKSSIQLGVAPTNEQAPTES</sequence>
<feature type="compositionally biased region" description="Polar residues" evidence="1">
    <location>
        <begin position="442"/>
        <end position="451"/>
    </location>
</feature>
<feature type="compositionally biased region" description="Low complexity" evidence="1">
    <location>
        <begin position="8"/>
        <end position="21"/>
    </location>
</feature>
<accession>A0A3L6L2R7</accession>
<feature type="compositionally biased region" description="Polar residues" evidence="1">
    <location>
        <begin position="162"/>
        <end position="189"/>
    </location>
</feature>